<reference evidence="3" key="1">
    <citation type="submission" date="2016-10" db="EMBL/GenBank/DDBJ databases">
        <authorList>
            <person name="Varghese N."/>
            <person name="Submissions S."/>
        </authorList>
    </citation>
    <scope>NUCLEOTIDE SEQUENCE [LARGE SCALE GENOMIC DNA]</scope>
    <source>
        <strain evidence="3">DSM 19083</strain>
    </source>
</reference>
<dbReference type="STRING" id="285351.SAMN04488035_2466"/>
<keyword evidence="3" id="KW-1185">Reference proteome</keyword>
<dbReference type="Pfam" id="PF14256">
    <property type="entry name" value="YwiC"/>
    <property type="match status" value="1"/>
</dbReference>
<feature type="transmembrane region" description="Helical" evidence="1">
    <location>
        <begin position="81"/>
        <end position="98"/>
    </location>
</feature>
<dbReference type="InterPro" id="IPR025576">
    <property type="entry name" value="YwiC"/>
</dbReference>
<keyword evidence="1" id="KW-0472">Membrane</keyword>
<proteinExistence type="predicted"/>
<keyword evidence="1" id="KW-0812">Transmembrane</keyword>
<accession>A0A1I2HSE6</accession>
<gene>
    <name evidence="2" type="ORF">SAMN04488035_2466</name>
</gene>
<evidence type="ECO:0000256" key="1">
    <source>
        <dbReference type="SAM" id="Phobius"/>
    </source>
</evidence>
<dbReference type="EMBL" id="FONZ01000005">
    <property type="protein sequence ID" value="SFF32363.1"/>
    <property type="molecule type" value="Genomic_DNA"/>
</dbReference>
<sequence>MTTLELSPATPAPRHVSSGWLPSRHGAWALLAVPLVVGVTIAGWQPVHAPLTIAWVAGFLAFEAARGWLGTPRAERVTRPFYTYAAVAAGAGVVVLVQEPLLALWLPAFASLVAVSLGAVHRGRAGSVVDGGGAVLAASLMLPVAFDAGAPGALVAMHGVGMTVWVAFAVVLAYSFGTVLYVSTMLAERGPRLYAASIGFHAVALVLMRVVAMSTRVFHPVSLVLLFGALVMRAAVLPRRGATSTEVAVSEAGAALAVAAVLLLQTT</sequence>
<feature type="transmembrane region" description="Helical" evidence="1">
    <location>
        <begin position="162"/>
        <end position="181"/>
    </location>
</feature>
<keyword evidence="1" id="KW-1133">Transmembrane helix</keyword>
<feature type="transmembrane region" description="Helical" evidence="1">
    <location>
        <begin position="51"/>
        <end position="69"/>
    </location>
</feature>
<evidence type="ECO:0000313" key="3">
    <source>
        <dbReference type="Proteomes" id="UP000198520"/>
    </source>
</evidence>
<feature type="transmembrane region" description="Helical" evidence="1">
    <location>
        <begin position="104"/>
        <end position="121"/>
    </location>
</feature>
<protein>
    <submittedName>
        <fullName evidence="2">YwiC-like protein</fullName>
    </submittedName>
</protein>
<dbReference type="RefSeq" id="WP_093379298.1">
    <property type="nucleotide sequence ID" value="NZ_BNAN01000001.1"/>
</dbReference>
<organism evidence="2 3">
    <name type="scientific">Flavimobilis marinus</name>
    <dbReference type="NCBI Taxonomy" id="285351"/>
    <lineage>
        <taxon>Bacteria</taxon>
        <taxon>Bacillati</taxon>
        <taxon>Actinomycetota</taxon>
        <taxon>Actinomycetes</taxon>
        <taxon>Micrococcales</taxon>
        <taxon>Jonesiaceae</taxon>
        <taxon>Flavimobilis</taxon>
    </lineage>
</organism>
<dbReference type="Proteomes" id="UP000198520">
    <property type="component" value="Unassembled WGS sequence"/>
</dbReference>
<feature type="transmembrane region" description="Helical" evidence="1">
    <location>
        <begin position="217"/>
        <end position="236"/>
    </location>
</feature>
<dbReference type="AlphaFoldDB" id="A0A1I2HSE6"/>
<feature type="transmembrane region" description="Helical" evidence="1">
    <location>
        <begin position="27"/>
        <end position="45"/>
    </location>
</feature>
<dbReference type="OrthoDB" id="2380563at2"/>
<feature type="transmembrane region" description="Helical" evidence="1">
    <location>
        <begin position="193"/>
        <end position="211"/>
    </location>
</feature>
<evidence type="ECO:0000313" key="2">
    <source>
        <dbReference type="EMBL" id="SFF32363.1"/>
    </source>
</evidence>
<name>A0A1I2HSE6_9MICO</name>
<feature type="transmembrane region" description="Helical" evidence="1">
    <location>
        <begin position="133"/>
        <end position="156"/>
    </location>
</feature>